<gene>
    <name evidence="2" type="ordered locus">MCRO_0225</name>
</gene>
<dbReference type="Proteomes" id="UP000001845">
    <property type="component" value="Chromosome"/>
</dbReference>
<evidence type="ECO:0000256" key="1">
    <source>
        <dbReference type="SAM" id="Phobius"/>
    </source>
</evidence>
<evidence type="ECO:0000313" key="2">
    <source>
        <dbReference type="EMBL" id="ADE19561.1"/>
    </source>
</evidence>
<name>D5E536_MYCCM</name>
<feature type="transmembrane region" description="Helical" evidence="1">
    <location>
        <begin position="91"/>
        <end position="114"/>
    </location>
</feature>
<accession>D5E536</accession>
<keyword evidence="1" id="KW-1133">Transmembrane helix</keyword>
<dbReference type="RefSeq" id="WP_013054338.1">
    <property type="nucleotide sequence ID" value="NC_014014.1"/>
</dbReference>
<keyword evidence="1" id="KW-0812">Transmembrane</keyword>
<evidence type="ECO:0000313" key="3">
    <source>
        <dbReference type="Proteomes" id="UP000001845"/>
    </source>
</evidence>
<keyword evidence="3" id="KW-1185">Reference proteome</keyword>
<dbReference type="AlphaFoldDB" id="D5E536"/>
<feature type="transmembrane region" description="Helical" evidence="1">
    <location>
        <begin position="219"/>
        <end position="242"/>
    </location>
</feature>
<dbReference type="KEGG" id="mcd:MCRO_0225"/>
<dbReference type="eggNOG" id="ENOG5030MSM">
    <property type="taxonomic scope" value="Bacteria"/>
</dbReference>
<dbReference type="Gene3D" id="1.10.1760.20">
    <property type="match status" value="1"/>
</dbReference>
<dbReference type="NCBIfam" id="NF046054">
    <property type="entry name" value="memb_MPN527"/>
    <property type="match status" value="1"/>
</dbReference>
<reference evidence="3" key="1">
    <citation type="submission" date="2010-03" db="EMBL/GenBank/DDBJ databases">
        <title>The complete genome of Mycoplasma crocodyli MP145.</title>
        <authorList>
            <person name="Glass J.I."/>
            <person name="Durkin A.S."/>
            <person name="Hostetler J."/>
            <person name="Jackson J."/>
            <person name="Johnson J."/>
            <person name="May M.A."/>
            <person name="Paralanov V."/>
            <person name="Radune D."/>
            <person name="Szczypinski B."/>
            <person name="Brown D.R."/>
        </authorList>
    </citation>
    <scope>NUCLEOTIDE SEQUENCE [LARGE SCALE GENOMIC DNA]</scope>
    <source>
        <strain evidence="3">ATCC 51981 / MP145</strain>
    </source>
</reference>
<dbReference type="STRING" id="512564.MCRO_0225"/>
<proteinExistence type="predicted"/>
<reference key="2">
    <citation type="submission" date="2010-03" db="EMBL/GenBank/DDBJ databases">
        <authorList>
            <person name="Ma Z."/>
            <person name="Wang X."/>
            <person name="Liu H."/>
        </authorList>
    </citation>
    <scope>NUCLEOTIDE SEQUENCE</scope>
    <source>
        <strain>MP145</strain>
    </source>
</reference>
<feature type="transmembrane region" description="Helical" evidence="1">
    <location>
        <begin position="143"/>
        <end position="170"/>
    </location>
</feature>
<dbReference type="EMBL" id="CP001991">
    <property type="protein sequence ID" value="ADE19561.1"/>
    <property type="molecule type" value="Genomic_DNA"/>
</dbReference>
<feature type="transmembrane region" description="Helical" evidence="1">
    <location>
        <begin position="12"/>
        <end position="32"/>
    </location>
</feature>
<protein>
    <submittedName>
        <fullName evidence="2">Uncharacterized protein</fullName>
    </submittedName>
</protein>
<sequence length="261" mass="30336">MGLKFNKSAENITIKITLTGFLLGLTLLFNYLGTFMSFFGTFLKFDLSLIFVFATFAFVGRWYGICVLLLRFILGPLMSASVSAVTPDKWLGHFILLTNHVIYIICFFTFYSLFKKQFIKNQVNNELINDQESKTLHLSKKQFYLRLSIVLLISIFITSLIITTLSTFIFNPIYFWILNKLGYIPVALESPSYLSLIKVYDPKLKIFFFYISNYTLGSYALFIPFNLLNLTINSIIISIILFTDYKTKIFSKYKRSNQNIY</sequence>
<reference evidence="2 3" key="3">
    <citation type="journal article" date="2011" name="J. Bacteriol.">
        <title>Genome sequences of Mycoplasma alligatoris A21JP2T and Mycoplasma crocodyli MP145T.</title>
        <authorList>
            <person name="Brown D.R."/>
            <person name="Farmerie W.G."/>
            <person name="May M."/>
            <person name="Benders G.A."/>
            <person name="Durkin A.S."/>
            <person name="Hlavinka K."/>
            <person name="Hostetler J."/>
            <person name="Jackson J."/>
            <person name="Johnson J."/>
            <person name="Miller R.H."/>
            <person name="Paralanov V."/>
            <person name="Radune D."/>
            <person name="Szczypinski B."/>
            <person name="Glass J.I."/>
        </authorList>
    </citation>
    <scope>NUCLEOTIDE SEQUENCE [LARGE SCALE GENOMIC DNA]</scope>
    <source>
        <strain evidence="3">ATCC 51981 / MP145</strain>
    </source>
</reference>
<keyword evidence="1" id="KW-0472">Membrane</keyword>
<dbReference type="HOGENOM" id="CLU_1085124_0_0_14"/>
<organism evidence="2 3">
    <name type="scientific">Mycoplasma crocodyli (strain ATCC 51981 / MP145)</name>
    <dbReference type="NCBI Taxonomy" id="512564"/>
    <lineage>
        <taxon>Bacteria</taxon>
        <taxon>Bacillati</taxon>
        <taxon>Mycoplasmatota</taxon>
        <taxon>Mollicutes</taxon>
        <taxon>Mycoplasmataceae</taxon>
        <taxon>Mycoplasma</taxon>
    </lineage>
</organism>